<reference evidence="1" key="1">
    <citation type="submission" date="2014-11" db="EMBL/GenBank/DDBJ databases">
        <authorList>
            <person name="Amaro Gonzalez C."/>
        </authorList>
    </citation>
    <scope>NUCLEOTIDE SEQUENCE</scope>
</reference>
<evidence type="ECO:0000313" key="1">
    <source>
        <dbReference type="EMBL" id="JAH50837.1"/>
    </source>
</evidence>
<organism evidence="1">
    <name type="scientific">Anguilla anguilla</name>
    <name type="common">European freshwater eel</name>
    <name type="synonym">Muraena anguilla</name>
    <dbReference type="NCBI Taxonomy" id="7936"/>
    <lineage>
        <taxon>Eukaryota</taxon>
        <taxon>Metazoa</taxon>
        <taxon>Chordata</taxon>
        <taxon>Craniata</taxon>
        <taxon>Vertebrata</taxon>
        <taxon>Euteleostomi</taxon>
        <taxon>Actinopterygii</taxon>
        <taxon>Neopterygii</taxon>
        <taxon>Teleostei</taxon>
        <taxon>Anguilliformes</taxon>
        <taxon>Anguillidae</taxon>
        <taxon>Anguilla</taxon>
    </lineage>
</organism>
<proteinExistence type="predicted"/>
<protein>
    <submittedName>
        <fullName evidence="1">Uncharacterized protein</fullName>
    </submittedName>
</protein>
<sequence length="16" mass="1903">MNRLAYYSFEPPSTLN</sequence>
<accession>A0A0E9TBP2</accession>
<name>A0A0E9TBP2_ANGAN</name>
<dbReference type="EMBL" id="GBXM01057740">
    <property type="protein sequence ID" value="JAH50837.1"/>
    <property type="molecule type" value="Transcribed_RNA"/>
</dbReference>
<reference evidence="1" key="2">
    <citation type="journal article" date="2015" name="Fish Shellfish Immunol.">
        <title>Early steps in the European eel (Anguilla anguilla)-Vibrio vulnificus interaction in the gills: Role of the RtxA13 toxin.</title>
        <authorList>
            <person name="Callol A."/>
            <person name="Pajuelo D."/>
            <person name="Ebbesson L."/>
            <person name="Teles M."/>
            <person name="MacKenzie S."/>
            <person name="Amaro C."/>
        </authorList>
    </citation>
    <scope>NUCLEOTIDE SEQUENCE</scope>
</reference>
<dbReference type="AlphaFoldDB" id="A0A0E9TBP2"/>